<dbReference type="GO" id="GO:0031012">
    <property type="term" value="C:extracellular matrix"/>
    <property type="evidence" value="ECO:0007669"/>
    <property type="project" value="TreeGrafter"/>
</dbReference>
<evidence type="ECO:0000313" key="4">
    <source>
        <dbReference type="Proteomes" id="UP000000311"/>
    </source>
</evidence>
<dbReference type="Proteomes" id="UP000000311">
    <property type="component" value="Unassembled WGS sequence"/>
</dbReference>
<evidence type="ECO:0000313" key="3">
    <source>
        <dbReference type="EMBL" id="EFN65725.1"/>
    </source>
</evidence>
<accession>E2ALG7</accession>
<dbReference type="InterPro" id="IPR024887">
    <property type="entry name" value="Ashwin"/>
</dbReference>
<protein>
    <submittedName>
        <fullName evidence="3">Larval cuticle protein A2B</fullName>
    </submittedName>
</protein>
<dbReference type="Pfam" id="PF15323">
    <property type="entry name" value="Ashwin"/>
    <property type="match status" value="1"/>
</dbReference>
<sequence>MSKLGTYELTHPESLSEHQLREILKNNCIEILNFEKLCKSELLEMYRRVAMPLPQRQRNAKILNTEVNVISDKSTVKSSNDMHSLAADLNKGTKRMLSQTDRKLSVNDPKSVHKKNQLYSASKVETTYNGINKRRCNEQNESVIVLSAAVLAVCKSAVVPSPALPAIPAVPAAAVPIAKLGIDNTGFDPYPQYSYAYDVQDTLTGDAKSQYESRNGDVVSGSYSLLEADGTRRIVEYTADPVNGFNAVVRREPLVVAKPIVNVAARPLVYQP</sequence>
<dbReference type="OMA" id="AYELTHP"/>
<dbReference type="InterPro" id="IPR051217">
    <property type="entry name" value="Insect_Cuticle_Struc_Prot"/>
</dbReference>
<dbReference type="AlphaFoldDB" id="E2ALG7"/>
<name>E2ALG7_CAMFO</name>
<dbReference type="PRINTS" id="PR00947">
    <property type="entry name" value="CUTICLE"/>
</dbReference>
<dbReference type="PROSITE" id="PS00233">
    <property type="entry name" value="CHIT_BIND_RR_1"/>
    <property type="match status" value="1"/>
</dbReference>
<gene>
    <name evidence="3" type="ORF">EAG_05458</name>
</gene>
<proteinExistence type="predicted"/>
<dbReference type="Pfam" id="PF00379">
    <property type="entry name" value="Chitin_bind_4"/>
    <property type="match status" value="1"/>
</dbReference>
<dbReference type="EMBL" id="GL440607">
    <property type="protein sequence ID" value="EFN65725.1"/>
    <property type="molecule type" value="Genomic_DNA"/>
</dbReference>
<dbReference type="PANTHER" id="PTHR12236:SF86">
    <property type="entry name" value="CCP84AC-RELATED"/>
    <property type="match status" value="1"/>
</dbReference>
<dbReference type="InterPro" id="IPR031311">
    <property type="entry name" value="CHIT_BIND_RR_consensus"/>
</dbReference>
<dbReference type="PANTHER" id="PTHR12236">
    <property type="entry name" value="STRUCTURAL CONTITUENT OF CUTICLE"/>
    <property type="match status" value="1"/>
</dbReference>
<keyword evidence="1 2" id="KW-0193">Cuticle</keyword>
<evidence type="ECO:0000256" key="2">
    <source>
        <dbReference type="PROSITE-ProRule" id="PRU00497"/>
    </source>
</evidence>
<dbReference type="GO" id="GO:0042302">
    <property type="term" value="F:structural constituent of cuticle"/>
    <property type="evidence" value="ECO:0007669"/>
    <property type="project" value="UniProtKB-UniRule"/>
</dbReference>
<keyword evidence="4" id="KW-1185">Reference proteome</keyword>
<organism evidence="4">
    <name type="scientific">Camponotus floridanus</name>
    <name type="common">Florida carpenter ant</name>
    <dbReference type="NCBI Taxonomy" id="104421"/>
    <lineage>
        <taxon>Eukaryota</taxon>
        <taxon>Metazoa</taxon>
        <taxon>Ecdysozoa</taxon>
        <taxon>Arthropoda</taxon>
        <taxon>Hexapoda</taxon>
        <taxon>Insecta</taxon>
        <taxon>Pterygota</taxon>
        <taxon>Neoptera</taxon>
        <taxon>Endopterygota</taxon>
        <taxon>Hymenoptera</taxon>
        <taxon>Apocrita</taxon>
        <taxon>Aculeata</taxon>
        <taxon>Formicoidea</taxon>
        <taxon>Formicidae</taxon>
        <taxon>Formicinae</taxon>
        <taxon>Camponotus</taxon>
    </lineage>
</organism>
<reference evidence="3 4" key="1">
    <citation type="journal article" date="2010" name="Science">
        <title>Genomic comparison of the ants Camponotus floridanus and Harpegnathos saltator.</title>
        <authorList>
            <person name="Bonasio R."/>
            <person name="Zhang G."/>
            <person name="Ye C."/>
            <person name="Mutti N.S."/>
            <person name="Fang X."/>
            <person name="Qin N."/>
            <person name="Donahue G."/>
            <person name="Yang P."/>
            <person name="Li Q."/>
            <person name="Li C."/>
            <person name="Zhang P."/>
            <person name="Huang Z."/>
            <person name="Berger S.L."/>
            <person name="Reinberg D."/>
            <person name="Wang J."/>
            <person name="Liebig J."/>
        </authorList>
    </citation>
    <scope>NUCLEOTIDE SEQUENCE [LARGE SCALE GENOMIC DNA]</scope>
    <source>
        <strain evidence="4">C129</strain>
    </source>
</reference>
<dbReference type="GO" id="GO:0005615">
    <property type="term" value="C:extracellular space"/>
    <property type="evidence" value="ECO:0007669"/>
    <property type="project" value="TreeGrafter"/>
</dbReference>
<dbReference type="OrthoDB" id="10071059at2759"/>
<dbReference type="PROSITE" id="PS51155">
    <property type="entry name" value="CHIT_BIND_RR_2"/>
    <property type="match status" value="1"/>
</dbReference>
<dbReference type="InParanoid" id="E2ALG7"/>
<dbReference type="InterPro" id="IPR000618">
    <property type="entry name" value="Insect_cuticle"/>
</dbReference>
<evidence type="ECO:0000256" key="1">
    <source>
        <dbReference type="ARBA" id="ARBA00022460"/>
    </source>
</evidence>